<dbReference type="PROSITE" id="PS50893">
    <property type="entry name" value="ABC_TRANSPORTER_2"/>
    <property type="match status" value="1"/>
</dbReference>
<proteinExistence type="predicted"/>
<protein>
    <submittedName>
        <fullName evidence="4">Iron complex transport system ATP-binding protein</fullName>
    </submittedName>
</protein>
<dbReference type="RefSeq" id="WP_105514901.1">
    <property type="nucleotide sequence ID" value="NZ_PVEP01000004.1"/>
</dbReference>
<dbReference type="SMART" id="SM00382">
    <property type="entry name" value="AAA"/>
    <property type="match status" value="1"/>
</dbReference>
<dbReference type="Pfam" id="PF00005">
    <property type="entry name" value="ABC_tran"/>
    <property type="match status" value="1"/>
</dbReference>
<dbReference type="InterPro" id="IPR027417">
    <property type="entry name" value="P-loop_NTPase"/>
</dbReference>
<evidence type="ECO:0000313" key="4">
    <source>
        <dbReference type="EMBL" id="PQV56738.1"/>
    </source>
</evidence>
<gene>
    <name evidence="4" type="ORF">LX70_02312</name>
</gene>
<evidence type="ECO:0000256" key="2">
    <source>
        <dbReference type="ARBA" id="ARBA00022840"/>
    </source>
</evidence>
<dbReference type="PANTHER" id="PTHR42794">
    <property type="entry name" value="HEMIN IMPORT ATP-BINDING PROTEIN HMUV"/>
    <property type="match status" value="1"/>
</dbReference>
<organism evidence="4 5">
    <name type="scientific">Albidovulum denitrificans</name>
    <dbReference type="NCBI Taxonomy" id="404881"/>
    <lineage>
        <taxon>Bacteria</taxon>
        <taxon>Pseudomonadati</taxon>
        <taxon>Pseudomonadota</taxon>
        <taxon>Alphaproteobacteria</taxon>
        <taxon>Rhodobacterales</taxon>
        <taxon>Paracoccaceae</taxon>
        <taxon>Albidovulum</taxon>
    </lineage>
</organism>
<evidence type="ECO:0000313" key="5">
    <source>
        <dbReference type="Proteomes" id="UP000238338"/>
    </source>
</evidence>
<dbReference type="PANTHER" id="PTHR42794:SF2">
    <property type="entry name" value="ABC TRANSPORTER ATP-BINDING PROTEIN"/>
    <property type="match status" value="1"/>
</dbReference>
<dbReference type="Proteomes" id="UP000238338">
    <property type="component" value="Unassembled WGS sequence"/>
</dbReference>
<sequence>MTVLTLRNLAVQRGRRQVLAPVDTVLTTAGMIGVIGPNGAGKSTLLQAISGLLPHTGHWQLGDRTPAREEIGFLPQAYAVKASLTVEECVLLGRREVLGWRVPPGARHAAGDVLARCGIAHLAGERMDRLSGGQQQLALIAQRLYRAPRLLILDEPTSALDVGHQIEVLTLLAQHATATGTSILLALHDLTLAARFCRSLILLSDGRLRAAGMAGAVLSEPAIRASYRVAPEFLTSRSGHKVVVPHRLI</sequence>
<dbReference type="Gene3D" id="3.40.50.300">
    <property type="entry name" value="P-loop containing nucleotide triphosphate hydrolases"/>
    <property type="match status" value="1"/>
</dbReference>
<evidence type="ECO:0000256" key="1">
    <source>
        <dbReference type="ARBA" id="ARBA00022741"/>
    </source>
</evidence>
<dbReference type="OrthoDB" id="9805601at2"/>
<dbReference type="EMBL" id="PVEP01000004">
    <property type="protein sequence ID" value="PQV56738.1"/>
    <property type="molecule type" value="Genomic_DNA"/>
</dbReference>
<reference evidence="4 5" key="1">
    <citation type="submission" date="2018-02" db="EMBL/GenBank/DDBJ databases">
        <title>Genomic Encyclopedia of Archaeal and Bacterial Type Strains, Phase II (KMG-II): from individual species to whole genera.</title>
        <authorList>
            <person name="Goeker M."/>
        </authorList>
    </citation>
    <scope>NUCLEOTIDE SEQUENCE [LARGE SCALE GENOMIC DNA]</scope>
    <source>
        <strain evidence="4 5">DSM 18921</strain>
    </source>
</reference>
<dbReference type="AlphaFoldDB" id="A0A2S8S7P5"/>
<dbReference type="GO" id="GO:0005524">
    <property type="term" value="F:ATP binding"/>
    <property type="evidence" value="ECO:0007669"/>
    <property type="project" value="UniProtKB-KW"/>
</dbReference>
<keyword evidence="1" id="KW-0547">Nucleotide-binding</keyword>
<accession>A0A2S8S7P5</accession>
<evidence type="ECO:0000259" key="3">
    <source>
        <dbReference type="PROSITE" id="PS50893"/>
    </source>
</evidence>
<dbReference type="GO" id="GO:0016887">
    <property type="term" value="F:ATP hydrolysis activity"/>
    <property type="evidence" value="ECO:0007669"/>
    <property type="project" value="InterPro"/>
</dbReference>
<feature type="domain" description="ABC transporter" evidence="3">
    <location>
        <begin position="4"/>
        <end position="230"/>
    </location>
</feature>
<comment type="caution">
    <text evidence="4">The sequence shown here is derived from an EMBL/GenBank/DDBJ whole genome shotgun (WGS) entry which is preliminary data.</text>
</comment>
<keyword evidence="2 4" id="KW-0067">ATP-binding</keyword>
<name>A0A2S8S7P5_9RHOB</name>
<dbReference type="CDD" id="cd03214">
    <property type="entry name" value="ABC_Iron-Siderophores_B12_Hemin"/>
    <property type="match status" value="1"/>
</dbReference>
<dbReference type="SUPFAM" id="SSF52540">
    <property type="entry name" value="P-loop containing nucleoside triphosphate hydrolases"/>
    <property type="match status" value="1"/>
</dbReference>
<dbReference type="InterPro" id="IPR003593">
    <property type="entry name" value="AAA+_ATPase"/>
</dbReference>
<dbReference type="InterPro" id="IPR003439">
    <property type="entry name" value="ABC_transporter-like_ATP-bd"/>
</dbReference>
<keyword evidence="5" id="KW-1185">Reference proteome</keyword>